<sequence>RTFNGPDGKSYMWSLGKWVPILYLNDGSDKVIARFHRSNMGIIGKQRSACLEISPEGEHMVDIIIITFIYIEKLRRRKESAG</sequence>
<feature type="non-terminal residue" evidence="1">
    <location>
        <position position="1"/>
    </location>
</feature>
<keyword evidence="2" id="KW-1185">Reference proteome</keyword>
<comment type="caution">
    <text evidence="1">The sequence shown here is derived from an EMBL/GenBank/DDBJ whole genome shotgun (WGS) entry which is preliminary data.</text>
</comment>
<name>A0ACB8A5K0_9AGAM</name>
<evidence type="ECO:0000313" key="1">
    <source>
        <dbReference type="EMBL" id="KAH7908311.1"/>
    </source>
</evidence>
<gene>
    <name evidence="1" type="ORF">BJ138DRAFT_1013027</name>
</gene>
<reference evidence="1" key="1">
    <citation type="journal article" date="2021" name="New Phytol.">
        <title>Evolutionary innovations through gain and loss of genes in the ectomycorrhizal Boletales.</title>
        <authorList>
            <person name="Wu G."/>
            <person name="Miyauchi S."/>
            <person name="Morin E."/>
            <person name="Kuo A."/>
            <person name="Drula E."/>
            <person name="Varga T."/>
            <person name="Kohler A."/>
            <person name="Feng B."/>
            <person name="Cao Y."/>
            <person name="Lipzen A."/>
            <person name="Daum C."/>
            <person name="Hundley H."/>
            <person name="Pangilinan J."/>
            <person name="Johnson J."/>
            <person name="Barry K."/>
            <person name="LaButti K."/>
            <person name="Ng V."/>
            <person name="Ahrendt S."/>
            <person name="Min B."/>
            <person name="Choi I.G."/>
            <person name="Park H."/>
            <person name="Plett J.M."/>
            <person name="Magnuson J."/>
            <person name="Spatafora J.W."/>
            <person name="Nagy L.G."/>
            <person name="Henrissat B."/>
            <person name="Grigoriev I.V."/>
            <person name="Yang Z.L."/>
            <person name="Xu J."/>
            <person name="Martin F.M."/>
        </authorList>
    </citation>
    <scope>NUCLEOTIDE SEQUENCE</scope>
    <source>
        <strain evidence="1">ATCC 28755</strain>
    </source>
</reference>
<accession>A0ACB8A5K0</accession>
<dbReference type="Proteomes" id="UP000790377">
    <property type="component" value="Unassembled WGS sequence"/>
</dbReference>
<organism evidence="1 2">
    <name type="scientific">Hygrophoropsis aurantiaca</name>
    <dbReference type="NCBI Taxonomy" id="72124"/>
    <lineage>
        <taxon>Eukaryota</taxon>
        <taxon>Fungi</taxon>
        <taxon>Dikarya</taxon>
        <taxon>Basidiomycota</taxon>
        <taxon>Agaricomycotina</taxon>
        <taxon>Agaricomycetes</taxon>
        <taxon>Agaricomycetidae</taxon>
        <taxon>Boletales</taxon>
        <taxon>Coniophorineae</taxon>
        <taxon>Hygrophoropsidaceae</taxon>
        <taxon>Hygrophoropsis</taxon>
    </lineage>
</organism>
<proteinExistence type="predicted"/>
<dbReference type="EMBL" id="MU267830">
    <property type="protein sequence ID" value="KAH7908311.1"/>
    <property type="molecule type" value="Genomic_DNA"/>
</dbReference>
<evidence type="ECO:0000313" key="2">
    <source>
        <dbReference type="Proteomes" id="UP000790377"/>
    </source>
</evidence>
<protein>
    <submittedName>
        <fullName evidence="1">Uncharacterized protein</fullName>
    </submittedName>
</protein>